<evidence type="ECO:0000313" key="3">
    <source>
        <dbReference type="Proteomes" id="UP000283095"/>
    </source>
</evidence>
<dbReference type="KEGG" id="pasa:BAOM_1818"/>
<name>A0A3T0KQ84_9BACI</name>
<dbReference type="AlphaFoldDB" id="A0A3T0KQ84"/>
<dbReference type="GO" id="GO:0032259">
    <property type="term" value="P:methylation"/>
    <property type="evidence" value="ECO:0007669"/>
    <property type="project" value="UniProtKB-KW"/>
</dbReference>
<dbReference type="RefSeq" id="WP_127759904.1">
    <property type="nucleotide sequence ID" value="NZ_CP026095.1"/>
</dbReference>
<dbReference type="EMBL" id="CP026095">
    <property type="protein sequence ID" value="AZV42428.1"/>
    <property type="molecule type" value="Genomic_DNA"/>
</dbReference>
<dbReference type="Gene3D" id="3.40.50.150">
    <property type="entry name" value="Vaccinia Virus protein VP39"/>
    <property type="match status" value="1"/>
</dbReference>
<protein>
    <submittedName>
        <fullName evidence="2">SAM-dependent methyltransferase</fullName>
    </submittedName>
</protein>
<evidence type="ECO:0000259" key="1">
    <source>
        <dbReference type="Pfam" id="PF13679"/>
    </source>
</evidence>
<reference evidence="2 3" key="1">
    <citation type="submission" date="2018-01" db="EMBL/GenBank/DDBJ databases">
        <title>Bacillus asahii Genome sequencing and assembly.</title>
        <authorList>
            <person name="Jiang H."/>
            <person name="Feng Y."/>
            <person name="Zhao F."/>
            <person name="Lin X."/>
        </authorList>
    </citation>
    <scope>NUCLEOTIDE SEQUENCE [LARGE SCALE GENOMIC DNA]</scope>
    <source>
        <strain evidence="2 3">OM18</strain>
    </source>
</reference>
<keyword evidence="2" id="KW-0489">Methyltransferase</keyword>
<proteinExistence type="predicted"/>
<dbReference type="Proteomes" id="UP000283095">
    <property type="component" value="Chromosome"/>
</dbReference>
<dbReference type="Pfam" id="PF13679">
    <property type="entry name" value="Methyltransf_32"/>
    <property type="match status" value="1"/>
</dbReference>
<keyword evidence="2" id="KW-0808">Transferase</keyword>
<dbReference type="InterPro" id="IPR025714">
    <property type="entry name" value="Methyltranfer_dom"/>
</dbReference>
<dbReference type="SUPFAM" id="SSF53335">
    <property type="entry name" value="S-adenosyl-L-methionine-dependent methyltransferases"/>
    <property type="match status" value="1"/>
</dbReference>
<organism evidence="2 3">
    <name type="scientific">Peribacillus asahii</name>
    <dbReference type="NCBI Taxonomy" id="228899"/>
    <lineage>
        <taxon>Bacteria</taxon>
        <taxon>Bacillati</taxon>
        <taxon>Bacillota</taxon>
        <taxon>Bacilli</taxon>
        <taxon>Bacillales</taxon>
        <taxon>Bacillaceae</taxon>
        <taxon>Peribacillus</taxon>
    </lineage>
</organism>
<dbReference type="OrthoDB" id="9780095at2"/>
<evidence type="ECO:0000313" key="2">
    <source>
        <dbReference type="EMBL" id="AZV42428.1"/>
    </source>
</evidence>
<feature type="domain" description="Methyltransferase" evidence="1">
    <location>
        <begin position="38"/>
        <end position="100"/>
    </location>
</feature>
<dbReference type="InterPro" id="IPR029063">
    <property type="entry name" value="SAM-dependent_MTases_sf"/>
</dbReference>
<dbReference type="CDD" id="cd02440">
    <property type="entry name" value="AdoMet_MTases"/>
    <property type="match status" value="1"/>
</dbReference>
<accession>A0A3T0KQ84</accession>
<sequence length="202" mass="24365">MKERYYDELLNIKTGGEQKVFNNSLHYHRYEPTPYSALEQLFKQYELTSSDRVVDFGCGKGRLIFYINYLFNASVIGIEMNKTFYQEAIDNQDSYVKKMKKSGHRIQFHCCLAEKYKIDSLDNRFYFFNPFSVQIFMKIIQNILRSVEQFPRDIELVLYYGSKDYIFFLENQTAFQFKKEILLQGLSERNPYERFLIYRLAY</sequence>
<gene>
    <name evidence="2" type="ORF">BAOM_1818</name>
</gene>
<dbReference type="GO" id="GO:0008168">
    <property type="term" value="F:methyltransferase activity"/>
    <property type="evidence" value="ECO:0007669"/>
    <property type="project" value="UniProtKB-KW"/>
</dbReference>